<evidence type="ECO:0000259" key="8">
    <source>
        <dbReference type="Pfam" id="PF14322"/>
    </source>
</evidence>
<dbReference type="EMBL" id="JACOIJ010000005">
    <property type="protein sequence ID" value="MBD1428803.1"/>
    <property type="molecule type" value="Genomic_DNA"/>
</dbReference>
<feature type="signal peptide" evidence="6">
    <location>
        <begin position="1"/>
        <end position="18"/>
    </location>
</feature>
<comment type="similarity">
    <text evidence="2">Belongs to the SusD family.</text>
</comment>
<proteinExistence type="inferred from homology"/>
<dbReference type="Pfam" id="PF07980">
    <property type="entry name" value="SusD_RagB"/>
    <property type="match status" value="1"/>
</dbReference>
<evidence type="ECO:0000313" key="9">
    <source>
        <dbReference type="EMBL" id="MBD1428803.1"/>
    </source>
</evidence>
<name>A0ABR7YC78_9SPHI</name>
<organism evidence="9 10">
    <name type="scientific">Sphingobacterium litopenaei</name>
    <dbReference type="NCBI Taxonomy" id="2763500"/>
    <lineage>
        <taxon>Bacteria</taxon>
        <taxon>Pseudomonadati</taxon>
        <taxon>Bacteroidota</taxon>
        <taxon>Sphingobacteriia</taxon>
        <taxon>Sphingobacteriales</taxon>
        <taxon>Sphingobacteriaceae</taxon>
        <taxon>Sphingobacterium</taxon>
    </lineage>
</organism>
<protein>
    <submittedName>
        <fullName evidence="9">RagB/SusD family nutrient uptake outer membrane protein</fullName>
    </submittedName>
</protein>
<dbReference type="Proteomes" id="UP000651271">
    <property type="component" value="Unassembled WGS sequence"/>
</dbReference>
<evidence type="ECO:0000313" key="10">
    <source>
        <dbReference type="Proteomes" id="UP000651271"/>
    </source>
</evidence>
<dbReference type="SUPFAM" id="SSF48452">
    <property type="entry name" value="TPR-like"/>
    <property type="match status" value="1"/>
</dbReference>
<feature type="domain" description="SusD-like N-terminal" evidence="8">
    <location>
        <begin position="78"/>
        <end position="228"/>
    </location>
</feature>
<evidence type="ECO:0000256" key="3">
    <source>
        <dbReference type="ARBA" id="ARBA00022729"/>
    </source>
</evidence>
<keyword evidence="4" id="KW-0472">Membrane</keyword>
<keyword evidence="10" id="KW-1185">Reference proteome</keyword>
<feature type="domain" description="RagB/SusD" evidence="7">
    <location>
        <begin position="342"/>
        <end position="525"/>
    </location>
</feature>
<evidence type="ECO:0000256" key="5">
    <source>
        <dbReference type="ARBA" id="ARBA00023237"/>
    </source>
</evidence>
<sequence length="603" mass="67761">MKKIITISLILAASLATWSCKDILEAPTKSSLDESVIFSTPSLAEGVIPGILQSFGETNSYRGRYLVYYGTNTDVEVYSSLKTINDDKSRLGNYNTNVENDQMNTDNNAWAKFYEGIERANMAIRGLRNYGNIDRNPAMAQVLGEVLVLRAVIYNDLIKGWGDVPARFEPINTETTYLPRSDKDVIYKQLLADLDEAASLLPWPNESNVTKSVERVNKAFAKGLRARLALAAGGYSQRLDGTVRLSSDPDLSKDKMYAIAKQECLDIINSGTLRLLGFEELFRRFNGENILAGGESMWEIPFSEGRGRVIFDLGVRHTKTDKYTGQNRGGTVVANPLMWYEFDKEDVRRSVSVVPYEWDRASSDAADAGGFQVPTTLGRMYFGKYRYEWMNRRVTSTNDDGLNWMYMRYADVILMAAEAINELDGPQAAAPYLKMILDRAFPTNSAKVNTLMSEATGSKTAFFNAIVDQRALEFTGEMLRKADLIRWNLLATKLTEAKTKLQQLETRTGKYADLPTRIYYKTLADGETVEIYGLNFGDTDAEGASLGYTANKTWTMSASSDQTTYWDALVYPGKDPNKQQFWPIWQIFIEGSNGMLDNKHLNL</sequence>
<evidence type="ECO:0000256" key="1">
    <source>
        <dbReference type="ARBA" id="ARBA00004442"/>
    </source>
</evidence>
<accession>A0ABR7YC78</accession>
<dbReference type="InterPro" id="IPR012944">
    <property type="entry name" value="SusD_RagB_dom"/>
</dbReference>
<dbReference type="InterPro" id="IPR011990">
    <property type="entry name" value="TPR-like_helical_dom_sf"/>
</dbReference>
<keyword evidence="3 6" id="KW-0732">Signal</keyword>
<reference evidence="9 10" key="1">
    <citation type="submission" date="2020-08" db="EMBL/GenBank/DDBJ databases">
        <title>Sphingobacterium sp. DN04309 isolated from aquaculture water.</title>
        <authorList>
            <person name="Zhang M."/>
        </authorList>
    </citation>
    <scope>NUCLEOTIDE SEQUENCE [LARGE SCALE GENOMIC DNA]</scope>
    <source>
        <strain evidence="9 10">DN04309</strain>
    </source>
</reference>
<evidence type="ECO:0000256" key="2">
    <source>
        <dbReference type="ARBA" id="ARBA00006275"/>
    </source>
</evidence>
<evidence type="ECO:0000256" key="4">
    <source>
        <dbReference type="ARBA" id="ARBA00023136"/>
    </source>
</evidence>
<keyword evidence="5" id="KW-0998">Cell outer membrane</keyword>
<dbReference type="Pfam" id="PF14322">
    <property type="entry name" value="SusD-like_3"/>
    <property type="match status" value="1"/>
</dbReference>
<evidence type="ECO:0000256" key="6">
    <source>
        <dbReference type="SAM" id="SignalP"/>
    </source>
</evidence>
<dbReference type="RefSeq" id="WP_190301568.1">
    <property type="nucleotide sequence ID" value="NZ_JACOIJ010000005.1"/>
</dbReference>
<comment type="caution">
    <text evidence="9">The sequence shown here is derived from an EMBL/GenBank/DDBJ whole genome shotgun (WGS) entry which is preliminary data.</text>
</comment>
<dbReference type="InterPro" id="IPR033985">
    <property type="entry name" value="SusD-like_N"/>
</dbReference>
<evidence type="ECO:0000259" key="7">
    <source>
        <dbReference type="Pfam" id="PF07980"/>
    </source>
</evidence>
<comment type="subcellular location">
    <subcellularLocation>
        <location evidence="1">Cell outer membrane</location>
    </subcellularLocation>
</comment>
<feature type="chain" id="PRO_5045479148" evidence="6">
    <location>
        <begin position="19"/>
        <end position="603"/>
    </location>
</feature>
<gene>
    <name evidence="9" type="ORF">H8B04_04320</name>
</gene>
<dbReference type="Gene3D" id="1.25.40.390">
    <property type="match status" value="1"/>
</dbReference>